<evidence type="ECO:0000313" key="1">
    <source>
        <dbReference type="EMBL" id="GBP28074.1"/>
    </source>
</evidence>
<sequence>MCAGVFAVTHRDPNVRTPHLNDLTPVARRSPPKYWLRLDALGCLLIQRIISYALFRDDCDWKTKINVCGYASTCKYISNCLYLKIPIHDNKLDNNLFGWSGEFGRSIIGKSFAQVRDTPSMGIRTAPDPSPSQSG</sequence>
<reference evidence="1 2" key="1">
    <citation type="journal article" date="2019" name="Commun. Biol.">
        <title>The bagworm genome reveals a unique fibroin gene that provides high tensile strength.</title>
        <authorList>
            <person name="Kono N."/>
            <person name="Nakamura H."/>
            <person name="Ohtoshi R."/>
            <person name="Tomita M."/>
            <person name="Numata K."/>
            <person name="Arakawa K."/>
        </authorList>
    </citation>
    <scope>NUCLEOTIDE SEQUENCE [LARGE SCALE GENOMIC DNA]</scope>
</reference>
<protein>
    <submittedName>
        <fullName evidence="1">Uncharacterized protein</fullName>
    </submittedName>
</protein>
<gene>
    <name evidence="1" type="ORF">EVAR_21194_1</name>
</gene>
<name>A0A4C1UQF5_EUMVA</name>
<proteinExistence type="predicted"/>
<evidence type="ECO:0000313" key="2">
    <source>
        <dbReference type="Proteomes" id="UP000299102"/>
    </source>
</evidence>
<dbReference type="Proteomes" id="UP000299102">
    <property type="component" value="Unassembled WGS sequence"/>
</dbReference>
<dbReference type="AlphaFoldDB" id="A0A4C1UQF5"/>
<accession>A0A4C1UQF5</accession>
<comment type="caution">
    <text evidence="1">The sequence shown here is derived from an EMBL/GenBank/DDBJ whole genome shotgun (WGS) entry which is preliminary data.</text>
</comment>
<organism evidence="1 2">
    <name type="scientific">Eumeta variegata</name>
    <name type="common">Bagworm moth</name>
    <name type="synonym">Eumeta japonica</name>
    <dbReference type="NCBI Taxonomy" id="151549"/>
    <lineage>
        <taxon>Eukaryota</taxon>
        <taxon>Metazoa</taxon>
        <taxon>Ecdysozoa</taxon>
        <taxon>Arthropoda</taxon>
        <taxon>Hexapoda</taxon>
        <taxon>Insecta</taxon>
        <taxon>Pterygota</taxon>
        <taxon>Neoptera</taxon>
        <taxon>Endopterygota</taxon>
        <taxon>Lepidoptera</taxon>
        <taxon>Glossata</taxon>
        <taxon>Ditrysia</taxon>
        <taxon>Tineoidea</taxon>
        <taxon>Psychidae</taxon>
        <taxon>Oiketicinae</taxon>
        <taxon>Eumeta</taxon>
    </lineage>
</organism>
<keyword evidence="2" id="KW-1185">Reference proteome</keyword>
<dbReference type="EMBL" id="BGZK01000202">
    <property type="protein sequence ID" value="GBP28074.1"/>
    <property type="molecule type" value="Genomic_DNA"/>
</dbReference>